<dbReference type="Pfam" id="PF00448">
    <property type="entry name" value="SRP54"/>
    <property type="match status" value="1"/>
</dbReference>
<dbReference type="Gene3D" id="1.20.120.140">
    <property type="entry name" value="Signal recognition particle SRP54, nucleotide-binding domain"/>
    <property type="match status" value="1"/>
</dbReference>
<evidence type="ECO:0000313" key="12">
    <source>
        <dbReference type="Proteomes" id="UP000178735"/>
    </source>
</evidence>
<dbReference type="InterPro" id="IPR036891">
    <property type="entry name" value="Signal_recog_part_SRP54_M_sf"/>
</dbReference>
<comment type="function">
    <text evidence="9">Involved in targeting and insertion of nascent membrane proteins into the cytoplasmic membrane. Binds to the hydrophobic signal sequence of the ribosome-nascent chain (RNC) as it emerges from the ribosomes. The SRP-RNC complex is then targeted to the cytoplasmic membrane where it interacts with the SRP receptor FtsY.</text>
</comment>
<dbReference type="Pfam" id="PF02881">
    <property type="entry name" value="SRP54_N"/>
    <property type="match status" value="1"/>
</dbReference>
<dbReference type="InterPro" id="IPR003593">
    <property type="entry name" value="AAA+_ATPase"/>
</dbReference>
<comment type="domain">
    <text evidence="9">Composed of three domains: the N-terminal N domain, which is responsible for interactions with the ribosome, the central G domain, which binds GTP, and the C-terminal M domain, which binds the RNA and the signal sequence of the RNC.</text>
</comment>
<comment type="subcellular location">
    <subcellularLocation>
        <location evidence="9">Cytoplasm</location>
    </subcellularLocation>
    <text evidence="9">The SRP-RNC complex is targeted to the cytoplasmic membrane.</text>
</comment>
<evidence type="ECO:0000256" key="4">
    <source>
        <dbReference type="ARBA" id="ARBA00022884"/>
    </source>
</evidence>
<dbReference type="InterPro" id="IPR027417">
    <property type="entry name" value="P-loop_NTPase"/>
</dbReference>
<keyword evidence="7 9" id="KW-0687">Ribonucleoprotein</keyword>
<dbReference type="GO" id="GO:0048500">
    <property type="term" value="C:signal recognition particle"/>
    <property type="evidence" value="ECO:0007669"/>
    <property type="project" value="UniProtKB-UniRule"/>
</dbReference>
<keyword evidence="3 9" id="KW-0378">Hydrolase</keyword>
<evidence type="ECO:0000256" key="9">
    <source>
        <dbReference type="HAMAP-Rule" id="MF_00306"/>
    </source>
</evidence>
<dbReference type="Gene3D" id="1.10.260.30">
    <property type="entry name" value="Signal recognition particle, SRP54 subunit, M-domain"/>
    <property type="match status" value="1"/>
</dbReference>
<dbReference type="GO" id="GO:0008312">
    <property type="term" value="F:7S RNA binding"/>
    <property type="evidence" value="ECO:0007669"/>
    <property type="project" value="InterPro"/>
</dbReference>
<feature type="binding site" evidence="9">
    <location>
        <begin position="247"/>
        <end position="250"/>
    </location>
    <ligand>
        <name>GTP</name>
        <dbReference type="ChEBI" id="CHEBI:37565"/>
    </ligand>
</feature>
<dbReference type="Gene3D" id="3.40.50.300">
    <property type="entry name" value="P-loop containing nucleotide triphosphate hydrolases"/>
    <property type="match status" value="1"/>
</dbReference>
<proteinExistence type="inferred from homology"/>
<evidence type="ECO:0000256" key="7">
    <source>
        <dbReference type="ARBA" id="ARBA00023274"/>
    </source>
</evidence>
<dbReference type="InterPro" id="IPR022941">
    <property type="entry name" value="SRP54"/>
</dbReference>
<evidence type="ECO:0000256" key="3">
    <source>
        <dbReference type="ARBA" id="ARBA00022801"/>
    </source>
</evidence>
<keyword evidence="2 9" id="KW-0547">Nucleotide-binding</keyword>
<dbReference type="SUPFAM" id="SSF52540">
    <property type="entry name" value="P-loop containing nucleoside triphosphate hydrolases"/>
    <property type="match status" value="1"/>
</dbReference>
<comment type="catalytic activity">
    <reaction evidence="8 9">
        <text>GTP + H2O = GDP + phosphate + H(+)</text>
        <dbReference type="Rhea" id="RHEA:19669"/>
        <dbReference type="ChEBI" id="CHEBI:15377"/>
        <dbReference type="ChEBI" id="CHEBI:15378"/>
        <dbReference type="ChEBI" id="CHEBI:37565"/>
        <dbReference type="ChEBI" id="CHEBI:43474"/>
        <dbReference type="ChEBI" id="CHEBI:58189"/>
        <dbReference type="EC" id="3.6.5.4"/>
    </reaction>
</comment>
<comment type="similarity">
    <text evidence="1 9">Belongs to the GTP-binding SRP family. SRP54 subfamily.</text>
</comment>
<evidence type="ECO:0000256" key="2">
    <source>
        <dbReference type="ARBA" id="ARBA00022741"/>
    </source>
</evidence>
<evidence type="ECO:0000313" key="11">
    <source>
        <dbReference type="EMBL" id="OGM00728.1"/>
    </source>
</evidence>
<dbReference type="GO" id="GO:0003924">
    <property type="term" value="F:GTPase activity"/>
    <property type="evidence" value="ECO:0007669"/>
    <property type="project" value="UniProtKB-UniRule"/>
</dbReference>
<keyword evidence="5 9" id="KW-0342">GTP-binding</keyword>
<dbReference type="InterPro" id="IPR042101">
    <property type="entry name" value="SRP54_N_sf"/>
</dbReference>
<dbReference type="STRING" id="1817813.A2008_11410"/>
<dbReference type="PANTHER" id="PTHR11564">
    <property type="entry name" value="SIGNAL RECOGNITION PARTICLE 54K PROTEIN SRP54"/>
    <property type="match status" value="1"/>
</dbReference>
<dbReference type="InterPro" id="IPR004125">
    <property type="entry name" value="Signal_recog_particle_SRP54_M"/>
</dbReference>
<dbReference type="GO" id="GO:0005525">
    <property type="term" value="F:GTP binding"/>
    <property type="evidence" value="ECO:0007669"/>
    <property type="project" value="UniProtKB-UniRule"/>
</dbReference>
<feature type="domain" description="SRP54-type proteins GTP-binding" evidence="10">
    <location>
        <begin position="268"/>
        <end position="281"/>
    </location>
</feature>
<dbReference type="InterPro" id="IPR000897">
    <property type="entry name" value="SRP54_GTPase_dom"/>
</dbReference>
<dbReference type="EC" id="3.6.5.4" evidence="9"/>
<dbReference type="EMBL" id="MGFH01000252">
    <property type="protein sequence ID" value="OGM00728.1"/>
    <property type="molecule type" value="Genomic_DNA"/>
</dbReference>
<evidence type="ECO:0000256" key="8">
    <source>
        <dbReference type="ARBA" id="ARBA00048027"/>
    </source>
</evidence>
<keyword evidence="6 9" id="KW-0733">Signal recognition particle</keyword>
<comment type="subunit">
    <text evidence="9">Part of the signal recognition particle protein translocation system, which is composed of SRP and FtsY.</text>
</comment>
<dbReference type="Proteomes" id="UP000178735">
    <property type="component" value="Unassembled WGS sequence"/>
</dbReference>
<gene>
    <name evidence="9" type="primary">ffh</name>
    <name evidence="11" type="ORF">A2008_11410</name>
</gene>
<dbReference type="PROSITE" id="PS00300">
    <property type="entry name" value="SRP54"/>
    <property type="match status" value="1"/>
</dbReference>
<accession>A0A1F7WEV1</accession>
<evidence type="ECO:0000256" key="6">
    <source>
        <dbReference type="ARBA" id="ARBA00023135"/>
    </source>
</evidence>
<dbReference type="SMART" id="SM00963">
    <property type="entry name" value="SRP54_N"/>
    <property type="match status" value="1"/>
</dbReference>
<comment type="caution">
    <text evidence="11">The sequence shown here is derived from an EMBL/GenBank/DDBJ whole genome shotgun (WGS) entry which is preliminary data.</text>
</comment>
<dbReference type="AlphaFoldDB" id="A0A1F7WEV1"/>
<dbReference type="PANTHER" id="PTHR11564:SF5">
    <property type="entry name" value="SIGNAL RECOGNITION PARTICLE SUBUNIT SRP54"/>
    <property type="match status" value="1"/>
</dbReference>
<dbReference type="NCBIfam" id="TIGR00959">
    <property type="entry name" value="ffh"/>
    <property type="match status" value="1"/>
</dbReference>
<dbReference type="Pfam" id="PF02978">
    <property type="entry name" value="SRP_SPB"/>
    <property type="match status" value="1"/>
</dbReference>
<evidence type="ECO:0000256" key="5">
    <source>
        <dbReference type="ARBA" id="ARBA00023134"/>
    </source>
</evidence>
<feature type="binding site" evidence="9">
    <location>
        <begin position="107"/>
        <end position="114"/>
    </location>
    <ligand>
        <name>GTP</name>
        <dbReference type="ChEBI" id="CHEBI:37565"/>
    </ligand>
</feature>
<evidence type="ECO:0000256" key="1">
    <source>
        <dbReference type="ARBA" id="ARBA00005450"/>
    </source>
</evidence>
<sequence length="449" mass="49513">MFQSLSDKLQNIFNSLRGKGRLTEQNIQDALKEVKLALLEADVHFKVVKAFIDSVKEKAVGQEVLSSLTPAQQVIKIVHDALIAIVGSKETRITLGGKAPHFIMLCGLQGSGKTTSCGKLAAYLRKKGHKPMLVAADIYRPAAIKQLEVIGEQLKVPVFSMGNQVSPVEIVKSARDKAMLDACDVVIVDTAGRLHIDEQLMQELKDIVTAVPPEEILLVVDAMTGQDAVNIAKQFNDTLPVTGFVMTKMDGDARGGAALSIRHITEKPIKLVGTGEKLDALEPFHPERMASRILGMGDIMSLIEKAQSNMDVEKMKELEKSLREATFTFEDFLTQIEQVQKMGPLDQLLGMIPGFSSMPQMKDVKIDEKEIEHIKAIIRSMTKIERKLPSIIDGSRRKRIAAGSGREVSDVNKLLKQFEQTRKMMKQMGKMSNLFGKFGGGGGKMPFFK</sequence>
<dbReference type="SMART" id="SM00962">
    <property type="entry name" value="SRP54"/>
    <property type="match status" value="1"/>
</dbReference>
<dbReference type="InterPro" id="IPR013822">
    <property type="entry name" value="Signal_recog_particl_SRP54_hlx"/>
</dbReference>
<feature type="binding site" evidence="9">
    <location>
        <begin position="189"/>
        <end position="193"/>
    </location>
    <ligand>
        <name>GTP</name>
        <dbReference type="ChEBI" id="CHEBI:37565"/>
    </ligand>
</feature>
<dbReference type="SMART" id="SM00382">
    <property type="entry name" value="AAA"/>
    <property type="match status" value="1"/>
</dbReference>
<dbReference type="InterPro" id="IPR004780">
    <property type="entry name" value="SRP"/>
</dbReference>
<organism evidence="11 12">
    <name type="scientific">Candidatus Wallbacteria bacterium GWC2_49_35</name>
    <dbReference type="NCBI Taxonomy" id="1817813"/>
    <lineage>
        <taxon>Bacteria</taxon>
        <taxon>Candidatus Walliibacteriota</taxon>
    </lineage>
</organism>
<dbReference type="HAMAP" id="MF_00306">
    <property type="entry name" value="SRP54"/>
    <property type="match status" value="1"/>
</dbReference>
<dbReference type="CDD" id="cd18539">
    <property type="entry name" value="SRP_G"/>
    <property type="match status" value="1"/>
</dbReference>
<keyword evidence="4 9" id="KW-0694">RNA-binding</keyword>
<reference evidence="11 12" key="1">
    <citation type="journal article" date="2016" name="Nat. Commun.">
        <title>Thousands of microbial genomes shed light on interconnected biogeochemical processes in an aquifer system.</title>
        <authorList>
            <person name="Anantharaman K."/>
            <person name="Brown C.T."/>
            <person name="Hug L.A."/>
            <person name="Sharon I."/>
            <person name="Castelle C.J."/>
            <person name="Probst A.J."/>
            <person name="Thomas B.C."/>
            <person name="Singh A."/>
            <person name="Wilkins M.J."/>
            <person name="Karaoz U."/>
            <person name="Brodie E.L."/>
            <person name="Williams K.H."/>
            <person name="Hubbard S.S."/>
            <person name="Banfield J.F."/>
        </authorList>
    </citation>
    <scope>NUCLEOTIDE SEQUENCE [LARGE SCALE GENOMIC DNA]</scope>
</reference>
<name>A0A1F7WEV1_9BACT</name>
<dbReference type="FunFam" id="3.40.50.300:FF:000022">
    <property type="entry name" value="Signal recognition particle 54 kDa subunit"/>
    <property type="match status" value="1"/>
</dbReference>
<dbReference type="GO" id="GO:0006614">
    <property type="term" value="P:SRP-dependent cotranslational protein targeting to membrane"/>
    <property type="evidence" value="ECO:0007669"/>
    <property type="project" value="InterPro"/>
</dbReference>
<protein>
    <recommendedName>
        <fullName evidence="9">Signal recognition particle protein</fullName>
        <ecNumber evidence="9">3.6.5.4</ecNumber>
    </recommendedName>
    <alternativeName>
        <fullName evidence="9">Fifty-four homolog</fullName>
    </alternativeName>
</protein>
<dbReference type="SUPFAM" id="SSF47446">
    <property type="entry name" value="Signal peptide-binding domain"/>
    <property type="match status" value="1"/>
</dbReference>
<keyword evidence="9" id="KW-0963">Cytoplasm</keyword>
<evidence type="ECO:0000259" key="10">
    <source>
        <dbReference type="PROSITE" id="PS00300"/>
    </source>
</evidence>